<reference evidence="1 2" key="1">
    <citation type="submission" date="2015-09" db="EMBL/GenBank/DDBJ databases">
        <title>Genome announcement of multiple Pseudomonas syringae strains.</title>
        <authorList>
            <person name="Thakur S."/>
            <person name="Wang P.W."/>
            <person name="Gong Y."/>
            <person name="Weir B.S."/>
            <person name="Guttman D.S."/>
        </authorList>
    </citation>
    <scope>NUCLEOTIDE SEQUENCE [LARGE SCALE GENOMIC DNA]</scope>
    <source>
        <strain evidence="1 2">ICMP3962</strain>
    </source>
</reference>
<dbReference type="Gene3D" id="3.40.50.2020">
    <property type="match status" value="1"/>
</dbReference>
<name>A0A0N8TCU5_PSEA0</name>
<dbReference type="AlphaFoldDB" id="A0A0N8TCU5"/>
<dbReference type="PATRIC" id="fig|251720.4.peg.3980"/>
<evidence type="ECO:0000313" key="1">
    <source>
        <dbReference type="EMBL" id="KPZ11769.1"/>
    </source>
</evidence>
<dbReference type="OrthoDB" id="5676627at2"/>
<dbReference type="SUPFAM" id="SSF53271">
    <property type="entry name" value="PRTase-like"/>
    <property type="match status" value="1"/>
</dbReference>
<dbReference type="CDD" id="cd06223">
    <property type="entry name" value="PRTases_typeI"/>
    <property type="match status" value="1"/>
</dbReference>
<comment type="caution">
    <text evidence="1">The sequence shown here is derived from an EMBL/GenBank/DDBJ whole genome shotgun (WGS) entry which is preliminary data.</text>
</comment>
<dbReference type="EMBL" id="LJRQ01000225">
    <property type="protein sequence ID" value="KPZ11769.1"/>
    <property type="molecule type" value="Genomic_DNA"/>
</dbReference>
<protein>
    <submittedName>
        <fullName evidence="1">Uncharacterized protein</fullName>
    </submittedName>
</protein>
<accession>A0A0N8TCU5</accession>
<dbReference type="InterPro" id="IPR029057">
    <property type="entry name" value="PRTase-like"/>
</dbReference>
<evidence type="ECO:0000313" key="2">
    <source>
        <dbReference type="Proteomes" id="UP000050266"/>
    </source>
</evidence>
<dbReference type="RefSeq" id="WP_081026782.1">
    <property type="nucleotide sequence ID" value="NZ_LIHQ01000020.1"/>
</dbReference>
<gene>
    <name evidence="1" type="ORF">ALO41_02892</name>
</gene>
<organism evidence="1 2">
    <name type="scientific">Pseudomonas amygdali pv. ulmi</name>
    <dbReference type="NCBI Taxonomy" id="251720"/>
    <lineage>
        <taxon>Bacteria</taxon>
        <taxon>Pseudomonadati</taxon>
        <taxon>Pseudomonadota</taxon>
        <taxon>Gammaproteobacteria</taxon>
        <taxon>Pseudomonadales</taxon>
        <taxon>Pseudomonadaceae</taxon>
        <taxon>Pseudomonas</taxon>
        <taxon>Pseudomonas amygdali</taxon>
    </lineage>
</organism>
<dbReference type="InterPro" id="IPR000836">
    <property type="entry name" value="PRTase_dom"/>
</dbReference>
<dbReference type="Proteomes" id="UP000050266">
    <property type="component" value="Unassembled WGS sequence"/>
</dbReference>
<sequence length="244" mass="26707">MGLVVTQNLVTVDHAVREHLITTADGNPKTDVRECGLKVTSIFTRIKDSAKKSRDRKNSAIGDNCPLLYALKGKDGLTTNISSIKRLIESGSEILAAIAQQIQADTVVYMPSGYSLSRIVASRCASIFEAQLVHDVFVKSTKLEAYEMIRRAEDNGYISVKERQKLQFRLKTADGFPLKVIPVNYRHLFTPLQRNPALGGNVSGRVVLVDDLLATGRTLTVAKEIVLAMNGVSSVEAVCLFSDV</sequence>
<proteinExistence type="predicted"/>